<feature type="compositionally biased region" description="Basic and acidic residues" evidence="4">
    <location>
        <begin position="401"/>
        <end position="422"/>
    </location>
</feature>
<dbReference type="KEGG" id="dqu:106750921"/>
<evidence type="ECO:0000256" key="1">
    <source>
        <dbReference type="ARBA" id="ARBA00022553"/>
    </source>
</evidence>
<feature type="compositionally biased region" description="Basic and acidic residues" evidence="4">
    <location>
        <begin position="578"/>
        <end position="588"/>
    </location>
</feature>
<feature type="compositionally biased region" description="Basic residues" evidence="4">
    <location>
        <begin position="247"/>
        <end position="264"/>
    </location>
</feature>
<feature type="region of interest" description="Disordered" evidence="4">
    <location>
        <begin position="51"/>
        <end position="176"/>
    </location>
</feature>
<evidence type="ECO:0000313" key="5">
    <source>
        <dbReference type="Proteomes" id="UP000515204"/>
    </source>
</evidence>
<reference evidence="6" key="1">
    <citation type="submission" date="2025-08" db="UniProtKB">
        <authorList>
            <consortium name="RefSeq"/>
        </authorList>
    </citation>
    <scope>IDENTIFICATION</scope>
</reference>
<feature type="region of interest" description="Disordered" evidence="4">
    <location>
        <begin position="539"/>
        <end position="652"/>
    </location>
</feature>
<feature type="region of interest" description="Disordered" evidence="4">
    <location>
        <begin position="307"/>
        <end position="337"/>
    </location>
</feature>
<feature type="compositionally biased region" description="Basic and acidic residues" evidence="4">
    <location>
        <begin position="603"/>
        <end position="633"/>
    </location>
</feature>
<organism evidence="5 6">
    <name type="scientific">Dinoponera quadriceps</name>
    <name type="common">South American ant</name>
    <dbReference type="NCBI Taxonomy" id="609295"/>
    <lineage>
        <taxon>Eukaryota</taxon>
        <taxon>Metazoa</taxon>
        <taxon>Ecdysozoa</taxon>
        <taxon>Arthropoda</taxon>
        <taxon>Hexapoda</taxon>
        <taxon>Insecta</taxon>
        <taxon>Pterygota</taxon>
        <taxon>Neoptera</taxon>
        <taxon>Endopterygota</taxon>
        <taxon>Hymenoptera</taxon>
        <taxon>Apocrita</taxon>
        <taxon>Aculeata</taxon>
        <taxon>Formicoidea</taxon>
        <taxon>Formicidae</taxon>
        <taxon>Ponerinae</taxon>
        <taxon>Ponerini</taxon>
        <taxon>Dinoponera</taxon>
    </lineage>
</organism>
<gene>
    <name evidence="6" type="primary">LOC106750921</name>
</gene>
<feature type="compositionally biased region" description="Basic and acidic residues" evidence="4">
    <location>
        <begin position="119"/>
        <end position="131"/>
    </location>
</feature>
<feature type="compositionally biased region" description="Basic and acidic residues" evidence="4">
    <location>
        <begin position="151"/>
        <end position="176"/>
    </location>
</feature>
<evidence type="ECO:0000256" key="3">
    <source>
        <dbReference type="SAM" id="Coils"/>
    </source>
</evidence>
<feature type="compositionally biased region" description="Basic and acidic residues" evidence="4">
    <location>
        <begin position="429"/>
        <end position="443"/>
    </location>
</feature>
<keyword evidence="5" id="KW-1185">Reference proteome</keyword>
<feature type="compositionally biased region" description="Basic and acidic residues" evidence="4">
    <location>
        <begin position="78"/>
        <end position="87"/>
    </location>
</feature>
<dbReference type="OrthoDB" id="10058133at2759"/>
<feature type="compositionally biased region" description="Basic and acidic residues" evidence="4">
    <location>
        <begin position="703"/>
        <end position="716"/>
    </location>
</feature>
<dbReference type="InterPro" id="IPR029336">
    <property type="entry name" value="DUF4594"/>
</dbReference>
<feature type="compositionally biased region" description="Basic and acidic residues" evidence="4">
    <location>
        <begin position="356"/>
        <end position="375"/>
    </location>
</feature>
<evidence type="ECO:0000313" key="6">
    <source>
        <dbReference type="RefSeq" id="XP_014487058.1"/>
    </source>
</evidence>
<dbReference type="AlphaFoldDB" id="A0A6P3Y9I7"/>
<dbReference type="GeneID" id="106750921"/>
<feature type="region of interest" description="Disordered" evidence="4">
    <location>
        <begin position="701"/>
        <end position="720"/>
    </location>
</feature>
<name>A0A6P3Y9I7_DINQU</name>
<sequence>MHEKCVLTMAANALEEKINKIKQQNEEIRRRYEEVEEDKKNAAKLNALVQMVPSTDWPERKEPPEFSNPPRASNKPKPVKEHHEHIQQYHAASGEGRKVHTFAQGQGPPPDPKYNFLADSEREEGNMESIKDNPPNRGQKHPRGTFRRKLGGKDGMQRDYRTNRGPHRDEHQPEYEAWRAERNRIDEDRISRQRTAEGNWRREWDNDKAHIMNEVTRSEAKLGDYVKKDHKDYDRRYHVNGNDYAHHNRGGNHRSYRGNSKHFHSNYENRSNNAYHQDGHTKNPLSPGSEGRTVIATDKGIKVTLNQGNMTKGPVTSVKVNSPSIAGTGRVGPRQRSRVTYSSHSDVEVTSGETDCFSRPKSFEDKPKGIYHDNLQRSPNARKTQPLQRRKDIGNKSPYFRKKEIGREDINENAQKPHEVELRPSQAPEECKDSRELEFKPEKLEEENNAESPRNDDTDVKESAASSESGEKARELNNCDNQSNDLNTQTNVSEVCAEVKSESTLTNLEPVPASQVQMEIEASAVENESNETEIVQAAASSECKVAETDSTSATKEDNDNDKNEEKFTVDTLCDVNNESEKITKKNEDSNLSMKQTEEIVSDNCDRKRIENTNEQENDVKRDAENSPNEKKADNAISSSPTDLCSVTGKNKSECDDKALKEEKVLIDDKIAAPDEKININDKQATEMTRINETQECTVVNNNEEEKNDTANDKTVESSEGVLQVEKEKALSNEVVEAEK</sequence>
<feature type="compositionally biased region" description="Polar residues" evidence="4">
    <location>
        <begin position="635"/>
        <end position="649"/>
    </location>
</feature>
<protein>
    <submittedName>
        <fullName evidence="6">Uncharacterized protein LOC106750921 isoform X1</fullName>
    </submittedName>
</protein>
<accession>A0A6P3Y9I7</accession>
<evidence type="ECO:0000256" key="2">
    <source>
        <dbReference type="ARBA" id="ARBA00023054"/>
    </source>
</evidence>
<dbReference type="RefSeq" id="XP_014487058.1">
    <property type="nucleotide sequence ID" value="XM_014631572.1"/>
</dbReference>
<dbReference type="Proteomes" id="UP000515204">
    <property type="component" value="Unplaced"/>
</dbReference>
<evidence type="ECO:0000256" key="4">
    <source>
        <dbReference type="SAM" id="MobiDB-lite"/>
    </source>
</evidence>
<dbReference type="Pfam" id="PF15266">
    <property type="entry name" value="DUF4594"/>
    <property type="match status" value="1"/>
</dbReference>
<feature type="region of interest" description="Disordered" evidence="4">
    <location>
        <begin position="241"/>
        <end position="290"/>
    </location>
</feature>
<proteinExistence type="predicted"/>
<keyword evidence="1" id="KW-0597">Phosphoprotein</keyword>
<feature type="compositionally biased region" description="Polar residues" evidence="4">
    <location>
        <begin position="266"/>
        <end position="275"/>
    </location>
</feature>
<feature type="compositionally biased region" description="Basic and acidic residues" evidence="4">
    <location>
        <begin position="453"/>
        <end position="462"/>
    </location>
</feature>
<feature type="coiled-coil region" evidence="3">
    <location>
        <begin position="7"/>
        <end position="45"/>
    </location>
</feature>
<feature type="compositionally biased region" description="Polar residues" evidence="4">
    <location>
        <begin position="478"/>
        <end position="487"/>
    </location>
</feature>
<feature type="compositionally biased region" description="Basic and acidic residues" evidence="4">
    <location>
        <begin position="554"/>
        <end position="568"/>
    </location>
</feature>
<feature type="compositionally biased region" description="Polar residues" evidence="4">
    <location>
        <begin position="376"/>
        <end position="387"/>
    </location>
</feature>
<keyword evidence="2 3" id="KW-0175">Coiled coil</keyword>
<feature type="compositionally biased region" description="Basic residues" evidence="4">
    <location>
        <begin position="138"/>
        <end position="150"/>
    </location>
</feature>
<feature type="region of interest" description="Disordered" evidence="4">
    <location>
        <begin position="351"/>
        <end position="487"/>
    </location>
</feature>